<dbReference type="CDD" id="cd11715">
    <property type="entry name" value="THUMP_AdoMetMT"/>
    <property type="match status" value="1"/>
</dbReference>
<dbReference type="InterPro" id="IPR004114">
    <property type="entry name" value="THUMP_dom"/>
</dbReference>
<protein>
    <submittedName>
        <fullName evidence="5">Putative N6-adenine-specific DNA methylase</fullName>
    </submittedName>
</protein>
<dbReference type="Pfam" id="PF01170">
    <property type="entry name" value="UPF0020"/>
    <property type="match status" value="1"/>
</dbReference>
<evidence type="ECO:0000259" key="4">
    <source>
        <dbReference type="PROSITE" id="PS51165"/>
    </source>
</evidence>
<dbReference type="SUPFAM" id="SSF53335">
    <property type="entry name" value="S-adenosyl-L-methionine-dependent methyltransferases"/>
    <property type="match status" value="1"/>
</dbReference>
<dbReference type="GO" id="GO:0003723">
    <property type="term" value="F:RNA binding"/>
    <property type="evidence" value="ECO:0007669"/>
    <property type="project" value="UniProtKB-UniRule"/>
</dbReference>
<dbReference type="InterPro" id="IPR029063">
    <property type="entry name" value="SAM-dependent_MTases_sf"/>
</dbReference>
<organism evidence="5 6">
    <name type="scientific">Nannocystis exedens</name>
    <dbReference type="NCBI Taxonomy" id="54"/>
    <lineage>
        <taxon>Bacteria</taxon>
        <taxon>Pseudomonadati</taxon>
        <taxon>Myxococcota</taxon>
        <taxon>Polyangia</taxon>
        <taxon>Nannocystales</taxon>
        <taxon>Nannocystaceae</taxon>
        <taxon>Nannocystis</taxon>
    </lineage>
</organism>
<dbReference type="PANTHER" id="PTHR47313:SF1">
    <property type="entry name" value="RIBOSOMAL RNA LARGE SUBUNIT METHYLTRANSFERASE K_L"/>
    <property type="match status" value="1"/>
</dbReference>
<reference evidence="6" key="1">
    <citation type="submission" date="2016-10" db="EMBL/GenBank/DDBJ databases">
        <authorList>
            <person name="Varghese N."/>
            <person name="Submissions S."/>
        </authorList>
    </citation>
    <scope>NUCLEOTIDE SEQUENCE [LARGE SCALE GENOMIC DNA]</scope>
    <source>
        <strain evidence="6">ATCC 25963</strain>
    </source>
</reference>
<accession>A0A1I2ABS5</accession>
<evidence type="ECO:0000313" key="5">
    <source>
        <dbReference type="EMBL" id="SFE41322.1"/>
    </source>
</evidence>
<name>A0A1I2ABS5_9BACT</name>
<sequence>MRELFAVALPGLEPLVAAELDGLGLGPGRVVPGGVGFRGDWAALVAANLHLRTATRVLVRLAEFPAVNFPVLSKRLVDIPWEDLFPPHAPVRLAVRATAHKSRLYHTGAIAERVHLAVAARLGSHVELAHPHDDGEDGPEASSSHSTVLLVVRLERDRCTVSVDSSGDPLHRRGYRLATAKAPLRPTLAAALLAAADWRPGEPLLDPFCGSGTIAIEAALIAHGRPAGALRDFSCARWPALAAAYPALRKAAANLSREPCPYAPIVASDRDEGAVAAARANAQRAGVDGAIAFSVRPFAACEPFSARGLLLTNPPYGVRVGRARTLRDLYAHIGHVLRDRFPAWRTALLCPPDLRVTVGVPLQPVLSTKTGGLAVELALAEQARADVRSRG</sequence>
<dbReference type="PANTHER" id="PTHR47313">
    <property type="entry name" value="RIBOSOMAL RNA LARGE SUBUNIT METHYLTRANSFERASE K/L"/>
    <property type="match status" value="1"/>
</dbReference>
<evidence type="ECO:0000256" key="3">
    <source>
        <dbReference type="PROSITE-ProRule" id="PRU00529"/>
    </source>
</evidence>
<dbReference type="EMBL" id="FOMX01000013">
    <property type="protein sequence ID" value="SFE41322.1"/>
    <property type="molecule type" value="Genomic_DNA"/>
</dbReference>
<evidence type="ECO:0000313" key="6">
    <source>
        <dbReference type="Proteomes" id="UP000199400"/>
    </source>
</evidence>
<dbReference type="InterPro" id="IPR053943">
    <property type="entry name" value="RlmKL-like_Mtase_CS"/>
</dbReference>
<dbReference type="GO" id="GO:0070043">
    <property type="term" value="F:rRNA (guanine-N7-)-methyltransferase activity"/>
    <property type="evidence" value="ECO:0007669"/>
    <property type="project" value="TreeGrafter"/>
</dbReference>
<evidence type="ECO:0000256" key="2">
    <source>
        <dbReference type="ARBA" id="ARBA00022679"/>
    </source>
</evidence>
<gene>
    <name evidence="5" type="ORF">SAMN02745121_04175</name>
</gene>
<dbReference type="Gene3D" id="3.30.2130.30">
    <property type="match status" value="1"/>
</dbReference>
<keyword evidence="1 5" id="KW-0489">Methyltransferase</keyword>
<dbReference type="Pfam" id="PF02926">
    <property type="entry name" value="THUMP"/>
    <property type="match status" value="1"/>
</dbReference>
<dbReference type="Pfam" id="PF22020">
    <property type="entry name" value="RlmL_1st"/>
    <property type="match status" value="1"/>
</dbReference>
<dbReference type="PROSITE" id="PS01261">
    <property type="entry name" value="UPF0020"/>
    <property type="match status" value="1"/>
</dbReference>
<keyword evidence="3" id="KW-0694">RNA-binding</keyword>
<dbReference type="STRING" id="54.SAMN02745121_04175"/>
<dbReference type="RefSeq" id="WP_096327944.1">
    <property type="nucleotide sequence ID" value="NZ_FOMX01000013.1"/>
</dbReference>
<dbReference type="InterPro" id="IPR000241">
    <property type="entry name" value="RlmKL-like_Mtase"/>
</dbReference>
<dbReference type="OrthoDB" id="9809404at2"/>
<feature type="domain" description="THUMP" evidence="4">
    <location>
        <begin position="43"/>
        <end position="165"/>
    </location>
</feature>
<proteinExistence type="predicted"/>
<keyword evidence="6" id="KW-1185">Reference proteome</keyword>
<dbReference type="GO" id="GO:0008990">
    <property type="term" value="F:rRNA (guanine-N2-)-methyltransferase activity"/>
    <property type="evidence" value="ECO:0007669"/>
    <property type="project" value="TreeGrafter"/>
</dbReference>
<dbReference type="InterPro" id="IPR054170">
    <property type="entry name" value="RlmL_1st"/>
</dbReference>
<dbReference type="Gene3D" id="3.40.50.150">
    <property type="entry name" value="Vaccinia Virus protein VP39"/>
    <property type="match status" value="1"/>
</dbReference>
<evidence type="ECO:0000256" key="1">
    <source>
        <dbReference type="ARBA" id="ARBA00022603"/>
    </source>
</evidence>
<dbReference type="AlphaFoldDB" id="A0A1I2ABS5"/>
<dbReference type="Proteomes" id="UP000199400">
    <property type="component" value="Unassembled WGS sequence"/>
</dbReference>
<dbReference type="PROSITE" id="PS51165">
    <property type="entry name" value="THUMP"/>
    <property type="match status" value="1"/>
</dbReference>
<keyword evidence="2" id="KW-0808">Transferase</keyword>